<proteinExistence type="predicted"/>
<dbReference type="Proteomes" id="UP001610563">
    <property type="component" value="Unassembled WGS sequence"/>
</dbReference>
<evidence type="ECO:0000313" key="2">
    <source>
        <dbReference type="Proteomes" id="UP001610563"/>
    </source>
</evidence>
<reference evidence="1 2" key="1">
    <citation type="submission" date="2024-07" db="EMBL/GenBank/DDBJ databases">
        <title>Section-level genome sequencing and comparative genomics of Aspergillus sections Usti and Cavernicolus.</title>
        <authorList>
            <consortium name="Lawrence Berkeley National Laboratory"/>
            <person name="Nybo J.L."/>
            <person name="Vesth T.C."/>
            <person name="Theobald S."/>
            <person name="Frisvad J.C."/>
            <person name="Larsen T.O."/>
            <person name="Kjaerboelling I."/>
            <person name="Rothschild-Mancinelli K."/>
            <person name="Lyhne E.K."/>
            <person name="Kogle M.E."/>
            <person name="Barry K."/>
            <person name="Clum A."/>
            <person name="Na H."/>
            <person name="Ledsgaard L."/>
            <person name="Lin J."/>
            <person name="Lipzen A."/>
            <person name="Kuo A."/>
            <person name="Riley R."/>
            <person name="Mondo S."/>
            <person name="Labutti K."/>
            <person name="Haridas S."/>
            <person name="Pangalinan J."/>
            <person name="Salamov A.A."/>
            <person name="Simmons B.A."/>
            <person name="Magnuson J.K."/>
            <person name="Chen J."/>
            <person name="Drula E."/>
            <person name="Henrissat B."/>
            <person name="Wiebenga A."/>
            <person name="Lubbers R.J."/>
            <person name="Gomes A.C."/>
            <person name="Makela M.R."/>
            <person name="Stajich J."/>
            <person name="Grigoriev I.V."/>
            <person name="Mortensen U.H."/>
            <person name="De Vries R.P."/>
            <person name="Baker S.E."/>
            <person name="Andersen M.R."/>
        </authorList>
    </citation>
    <scope>NUCLEOTIDE SEQUENCE [LARGE SCALE GENOMIC DNA]</scope>
    <source>
        <strain evidence="1 2">CBS 209.92</strain>
    </source>
</reference>
<organism evidence="1 2">
    <name type="scientific">Aspergillus keveii</name>
    <dbReference type="NCBI Taxonomy" id="714993"/>
    <lineage>
        <taxon>Eukaryota</taxon>
        <taxon>Fungi</taxon>
        <taxon>Dikarya</taxon>
        <taxon>Ascomycota</taxon>
        <taxon>Pezizomycotina</taxon>
        <taxon>Eurotiomycetes</taxon>
        <taxon>Eurotiomycetidae</taxon>
        <taxon>Eurotiales</taxon>
        <taxon>Aspergillaceae</taxon>
        <taxon>Aspergillus</taxon>
        <taxon>Aspergillus subgen. Nidulantes</taxon>
    </lineage>
</organism>
<accession>A0ABR4G0L5</accession>
<dbReference type="EMBL" id="JBFTWV010000070">
    <property type="protein sequence ID" value="KAL2789049.1"/>
    <property type="molecule type" value="Genomic_DNA"/>
</dbReference>
<sequence length="68" mass="7548">MAEAEAIKYILAGKGSLEFFDPASIRGIRINSLIILKALHEVDFSMPLDECPLVFYSPFSALVETMNL</sequence>
<keyword evidence="2" id="KW-1185">Reference proteome</keyword>
<name>A0ABR4G0L5_9EURO</name>
<protein>
    <submittedName>
        <fullName evidence="1">Uncharacterized protein</fullName>
    </submittedName>
</protein>
<comment type="caution">
    <text evidence="1">The sequence shown here is derived from an EMBL/GenBank/DDBJ whole genome shotgun (WGS) entry which is preliminary data.</text>
</comment>
<evidence type="ECO:0000313" key="1">
    <source>
        <dbReference type="EMBL" id="KAL2789049.1"/>
    </source>
</evidence>
<gene>
    <name evidence="1" type="ORF">BJX66DRAFT_307704</name>
</gene>